<feature type="domain" description="SnoaL-like" evidence="1">
    <location>
        <begin position="23"/>
        <end position="136"/>
    </location>
</feature>
<dbReference type="Pfam" id="PF13474">
    <property type="entry name" value="SnoaL_3"/>
    <property type="match status" value="1"/>
</dbReference>
<evidence type="ECO:0000259" key="1">
    <source>
        <dbReference type="Pfam" id="PF13474"/>
    </source>
</evidence>
<dbReference type="RefSeq" id="WP_378020054.1">
    <property type="nucleotide sequence ID" value="NZ_JBHSKG010000002.1"/>
</dbReference>
<evidence type="ECO:0000313" key="2">
    <source>
        <dbReference type="EMBL" id="MFC5137852.1"/>
    </source>
</evidence>
<accession>A0ABV9ZCE0</accession>
<dbReference type="Proteomes" id="UP001596175">
    <property type="component" value="Unassembled WGS sequence"/>
</dbReference>
<dbReference type="Gene3D" id="3.10.450.50">
    <property type="match status" value="1"/>
</dbReference>
<protein>
    <submittedName>
        <fullName evidence="2">YybH family protein</fullName>
    </submittedName>
</protein>
<dbReference type="InterPro" id="IPR032710">
    <property type="entry name" value="NTF2-like_dom_sf"/>
</dbReference>
<gene>
    <name evidence="2" type="ORF">ACFPK1_06390</name>
</gene>
<dbReference type="SUPFAM" id="SSF54427">
    <property type="entry name" value="NTF2-like"/>
    <property type="match status" value="1"/>
</dbReference>
<name>A0ABV9ZCE0_9PSEU</name>
<organism evidence="2 3">
    <name type="scientific">Actinomycetospora rhizophila</name>
    <dbReference type="NCBI Taxonomy" id="1416876"/>
    <lineage>
        <taxon>Bacteria</taxon>
        <taxon>Bacillati</taxon>
        <taxon>Actinomycetota</taxon>
        <taxon>Actinomycetes</taxon>
        <taxon>Pseudonocardiales</taxon>
        <taxon>Pseudonocardiaceae</taxon>
        <taxon>Actinomycetospora</taxon>
    </lineage>
</organism>
<proteinExistence type="predicted"/>
<evidence type="ECO:0000313" key="3">
    <source>
        <dbReference type="Proteomes" id="UP001596175"/>
    </source>
</evidence>
<reference evidence="3" key="1">
    <citation type="journal article" date="2019" name="Int. J. Syst. Evol. Microbiol.">
        <title>The Global Catalogue of Microorganisms (GCM) 10K type strain sequencing project: providing services to taxonomists for standard genome sequencing and annotation.</title>
        <authorList>
            <consortium name="The Broad Institute Genomics Platform"/>
            <consortium name="The Broad Institute Genome Sequencing Center for Infectious Disease"/>
            <person name="Wu L."/>
            <person name="Ma J."/>
        </authorList>
    </citation>
    <scope>NUCLEOTIDE SEQUENCE [LARGE SCALE GENOMIC DNA]</scope>
    <source>
        <strain evidence="3">XZYJ18</strain>
    </source>
</reference>
<sequence>MTTIPAATEAPADFLAFLDRVGAALGAVYTGDAQPYSDLWPERDDVTLFGGWGTVEQGRADVTRTFRWAASRFSDGVMEPVDYRVVAVDGDLAYTVGFERGMARVDGGEPAPMVLRVTHGFRKIGGRWWLTHRHADFPPTDPR</sequence>
<dbReference type="InterPro" id="IPR037401">
    <property type="entry name" value="SnoaL-like"/>
</dbReference>
<keyword evidence="3" id="KW-1185">Reference proteome</keyword>
<comment type="caution">
    <text evidence="2">The sequence shown here is derived from an EMBL/GenBank/DDBJ whole genome shotgun (WGS) entry which is preliminary data.</text>
</comment>
<dbReference type="EMBL" id="JBHSKG010000002">
    <property type="protein sequence ID" value="MFC5137852.1"/>
    <property type="molecule type" value="Genomic_DNA"/>
</dbReference>